<feature type="region of interest" description="Disordered" evidence="3">
    <location>
        <begin position="121"/>
        <end position="140"/>
    </location>
</feature>
<dbReference type="EMBL" id="QEKQ01000006">
    <property type="protein sequence ID" value="PVY75941.1"/>
    <property type="molecule type" value="Genomic_DNA"/>
</dbReference>
<keyword evidence="2" id="KW-0963">Cytoplasm</keyword>
<dbReference type="HAMAP" id="MF_00003">
    <property type="entry name" value="RbfA"/>
    <property type="match status" value="1"/>
</dbReference>
<dbReference type="PROSITE" id="PS01319">
    <property type="entry name" value="RBFA"/>
    <property type="match status" value="1"/>
</dbReference>
<dbReference type="GO" id="GO:0005829">
    <property type="term" value="C:cytosol"/>
    <property type="evidence" value="ECO:0007669"/>
    <property type="project" value="TreeGrafter"/>
</dbReference>
<comment type="caution">
    <text evidence="4">The sequence shown here is derived from an EMBL/GenBank/DDBJ whole genome shotgun (WGS) entry which is preliminary data.</text>
</comment>
<evidence type="ECO:0000313" key="5">
    <source>
        <dbReference type="EMBL" id="PVY75941.1"/>
    </source>
</evidence>
<comment type="function">
    <text evidence="2">One of several proteins that assist in the late maturation steps of the functional core of the 30S ribosomal subunit. Associates with free 30S ribosomal subunits (but not with 30S subunits that are part of 70S ribosomes or polysomes). Required for efficient processing of 16S rRNA. May interact with the 5'-terminal helix region of 16S rRNA.</text>
</comment>
<dbReference type="PANTHER" id="PTHR33515:SF1">
    <property type="entry name" value="RIBOSOME-BINDING FACTOR A, CHLOROPLASTIC-RELATED"/>
    <property type="match status" value="1"/>
</dbReference>
<dbReference type="AlphaFoldDB" id="A0A2A2I506"/>
<evidence type="ECO:0000313" key="6">
    <source>
        <dbReference type="Proteomes" id="UP000218332"/>
    </source>
</evidence>
<accession>A0A2A2I506</accession>
<dbReference type="Proteomes" id="UP000218332">
    <property type="component" value="Unassembled WGS sequence"/>
</dbReference>
<dbReference type="GO" id="GO:0030490">
    <property type="term" value="P:maturation of SSU-rRNA"/>
    <property type="evidence" value="ECO:0007669"/>
    <property type="project" value="UniProtKB-UniRule"/>
</dbReference>
<dbReference type="Pfam" id="PF02033">
    <property type="entry name" value="RBFA"/>
    <property type="match status" value="1"/>
</dbReference>
<evidence type="ECO:0000313" key="7">
    <source>
        <dbReference type="Proteomes" id="UP000245887"/>
    </source>
</evidence>
<reference evidence="5 7" key="2">
    <citation type="submission" date="2018-04" db="EMBL/GenBank/DDBJ databases">
        <title>Genomic Encyclopedia of Type Strains, Phase IV (KMG-IV): sequencing the most valuable type-strain genomes for metagenomic binning, comparative biology and taxonomic classification.</title>
        <authorList>
            <person name="Goeker M."/>
        </authorList>
    </citation>
    <scope>NUCLEOTIDE SEQUENCE [LARGE SCALE GENOMIC DNA]</scope>
    <source>
        <strain evidence="5 7">DSM 28688</strain>
    </source>
</reference>
<dbReference type="OrthoDB" id="307788at2"/>
<evidence type="ECO:0000313" key="4">
    <source>
        <dbReference type="EMBL" id="PAV26819.1"/>
    </source>
</evidence>
<reference evidence="4 6" key="1">
    <citation type="submission" date="2017-07" db="EMBL/GenBank/DDBJ databases">
        <title>Tamlnaduibacter salinus (Mi-7) genome sequencing.</title>
        <authorList>
            <person name="Verma A."/>
            <person name="Krishnamurthi S."/>
        </authorList>
    </citation>
    <scope>NUCLEOTIDE SEQUENCE [LARGE SCALE GENOMIC DNA]</scope>
    <source>
        <strain evidence="4 6">Mi-7</strain>
    </source>
</reference>
<feature type="compositionally biased region" description="Basic and acidic residues" evidence="3">
    <location>
        <begin position="124"/>
        <end position="140"/>
    </location>
</feature>
<dbReference type="InterPro" id="IPR000238">
    <property type="entry name" value="RbfA"/>
</dbReference>
<proteinExistence type="inferred from homology"/>
<sequence>MPKEFSRTERVGDQIQRELAQLIQREVKDPRLGMVTINAVRVSRDLGYADVYISLLTTDDLSEDHPDIADALMVLRKAGGFLRGQIGRAMKLRVVPELRFHFDNAMSQSRRLDDLIDQAVGKEPVVRHTPDDDGDGESRE</sequence>
<comment type="subunit">
    <text evidence="2">Monomer. Binds 30S ribosomal subunits, but not 50S ribosomal subunits or 70S ribosomes.</text>
</comment>
<organism evidence="4 6">
    <name type="scientific">Tamilnaduibacter salinus</name>
    <dbReference type="NCBI Taxonomy" id="1484056"/>
    <lineage>
        <taxon>Bacteria</taxon>
        <taxon>Pseudomonadati</taxon>
        <taxon>Pseudomonadota</taxon>
        <taxon>Gammaproteobacteria</taxon>
        <taxon>Pseudomonadales</taxon>
        <taxon>Marinobacteraceae</taxon>
        <taxon>Tamilnaduibacter</taxon>
    </lineage>
</organism>
<keyword evidence="1 2" id="KW-0690">Ribosome biogenesis</keyword>
<gene>
    <name evidence="2" type="primary">rbfA</name>
    <name evidence="5" type="ORF">C8D92_106202</name>
    <name evidence="4" type="ORF">CF392_03855</name>
</gene>
<dbReference type="InterPro" id="IPR015946">
    <property type="entry name" value="KH_dom-like_a/b"/>
</dbReference>
<dbReference type="Proteomes" id="UP000245887">
    <property type="component" value="Unassembled WGS sequence"/>
</dbReference>
<name>A0A2A2I506_9GAMM</name>
<dbReference type="GO" id="GO:0043024">
    <property type="term" value="F:ribosomal small subunit binding"/>
    <property type="evidence" value="ECO:0007669"/>
    <property type="project" value="TreeGrafter"/>
</dbReference>
<evidence type="ECO:0000256" key="1">
    <source>
        <dbReference type="ARBA" id="ARBA00022517"/>
    </source>
</evidence>
<evidence type="ECO:0000256" key="3">
    <source>
        <dbReference type="SAM" id="MobiDB-lite"/>
    </source>
</evidence>
<evidence type="ECO:0000256" key="2">
    <source>
        <dbReference type="HAMAP-Rule" id="MF_00003"/>
    </source>
</evidence>
<comment type="subcellular location">
    <subcellularLocation>
        <location evidence="2">Cytoplasm</location>
    </subcellularLocation>
</comment>
<dbReference type="EMBL" id="NMPM01000014">
    <property type="protein sequence ID" value="PAV26819.1"/>
    <property type="molecule type" value="Genomic_DNA"/>
</dbReference>
<protein>
    <recommendedName>
        <fullName evidence="2">Ribosome-binding factor A</fullName>
    </recommendedName>
</protein>
<dbReference type="RefSeq" id="WP_095610152.1">
    <property type="nucleotide sequence ID" value="NZ_NMPM01000014.1"/>
</dbReference>
<comment type="similarity">
    <text evidence="2">Belongs to the RbfA family.</text>
</comment>
<dbReference type="Gene3D" id="3.30.300.20">
    <property type="match status" value="1"/>
</dbReference>
<dbReference type="SUPFAM" id="SSF89919">
    <property type="entry name" value="Ribosome-binding factor A, RbfA"/>
    <property type="match status" value="1"/>
</dbReference>
<dbReference type="PANTHER" id="PTHR33515">
    <property type="entry name" value="RIBOSOME-BINDING FACTOR A, CHLOROPLASTIC-RELATED"/>
    <property type="match status" value="1"/>
</dbReference>
<dbReference type="InterPro" id="IPR023799">
    <property type="entry name" value="RbfA_dom_sf"/>
</dbReference>
<dbReference type="InterPro" id="IPR020053">
    <property type="entry name" value="Ribosome-bd_factorA_CS"/>
</dbReference>
<dbReference type="NCBIfam" id="TIGR00082">
    <property type="entry name" value="rbfA"/>
    <property type="match status" value="1"/>
</dbReference>
<keyword evidence="6" id="KW-1185">Reference proteome</keyword>